<organism evidence="2 3">
    <name type="scientific">Salvia divinorum</name>
    <name type="common">Maria pastora</name>
    <name type="synonym">Diviner's sage</name>
    <dbReference type="NCBI Taxonomy" id="28513"/>
    <lineage>
        <taxon>Eukaryota</taxon>
        <taxon>Viridiplantae</taxon>
        <taxon>Streptophyta</taxon>
        <taxon>Embryophyta</taxon>
        <taxon>Tracheophyta</taxon>
        <taxon>Spermatophyta</taxon>
        <taxon>Magnoliopsida</taxon>
        <taxon>eudicotyledons</taxon>
        <taxon>Gunneridae</taxon>
        <taxon>Pentapetalae</taxon>
        <taxon>asterids</taxon>
        <taxon>lamiids</taxon>
        <taxon>Lamiales</taxon>
        <taxon>Lamiaceae</taxon>
        <taxon>Nepetoideae</taxon>
        <taxon>Mentheae</taxon>
        <taxon>Salviinae</taxon>
        <taxon>Salvia</taxon>
        <taxon>Salvia subgen. Calosphace</taxon>
    </lineage>
</organism>
<feature type="region of interest" description="Disordered" evidence="1">
    <location>
        <begin position="37"/>
        <end position="64"/>
    </location>
</feature>
<evidence type="ECO:0000313" key="2">
    <source>
        <dbReference type="EMBL" id="KAL1556202.1"/>
    </source>
</evidence>
<protein>
    <submittedName>
        <fullName evidence="2">Uncharacterized protein</fullName>
    </submittedName>
</protein>
<sequence length="142" mass="16353">MVAFNPMDAISFVVMVPFNPMDAIVLSTDNTLTLRPHFAPSKQSHSHSSSSQLHSEFSNSHQSFNRNRATTDFPITTMTKSSRRKIERESVPFIQPEPLYSRSEEVPFKCHWQAVEWEAVNVNQCYTLFPCPTDRGQIYTRQ</sequence>
<evidence type="ECO:0000313" key="3">
    <source>
        <dbReference type="Proteomes" id="UP001567538"/>
    </source>
</evidence>
<name>A0ABD1HIT0_SALDI</name>
<proteinExistence type="predicted"/>
<gene>
    <name evidence="2" type="ORF">AAHA92_11854</name>
</gene>
<keyword evidence="3" id="KW-1185">Reference proteome</keyword>
<dbReference type="EMBL" id="JBEAFC010000005">
    <property type="protein sequence ID" value="KAL1556202.1"/>
    <property type="molecule type" value="Genomic_DNA"/>
</dbReference>
<reference evidence="2 3" key="1">
    <citation type="submission" date="2024-06" db="EMBL/GenBank/DDBJ databases">
        <title>A chromosome level genome sequence of Diviner's sage (Salvia divinorum).</title>
        <authorList>
            <person name="Ford S.A."/>
            <person name="Ro D.-K."/>
            <person name="Ness R.W."/>
            <person name="Phillips M.A."/>
        </authorList>
    </citation>
    <scope>NUCLEOTIDE SEQUENCE [LARGE SCALE GENOMIC DNA]</scope>
    <source>
        <strain evidence="2">SAF-2024a</strain>
        <tissue evidence="2">Leaf</tissue>
    </source>
</reference>
<dbReference type="AlphaFoldDB" id="A0ABD1HIT0"/>
<comment type="caution">
    <text evidence="2">The sequence shown here is derived from an EMBL/GenBank/DDBJ whole genome shotgun (WGS) entry which is preliminary data.</text>
</comment>
<feature type="compositionally biased region" description="Low complexity" evidence="1">
    <location>
        <begin position="41"/>
        <end position="61"/>
    </location>
</feature>
<dbReference type="Proteomes" id="UP001567538">
    <property type="component" value="Unassembled WGS sequence"/>
</dbReference>
<evidence type="ECO:0000256" key="1">
    <source>
        <dbReference type="SAM" id="MobiDB-lite"/>
    </source>
</evidence>
<accession>A0ABD1HIT0</accession>